<dbReference type="EC" id="2.1.1.37" evidence="1"/>
<dbReference type="InterPro" id="IPR001525">
    <property type="entry name" value="C5_MeTfrase"/>
</dbReference>
<dbReference type="Gene3D" id="3.40.50.150">
    <property type="entry name" value="Vaccinia Virus protein VP39"/>
    <property type="match status" value="1"/>
</dbReference>
<dbReference type="PANTHER" id="PTHR10629">
    <property type="entry name" value="CYTOSINE-SPECIFIC METHYLTRANSFERASE"/>
    <property type="match status" value="1"/>
</dbReference>
<sequence length="443" mass="50260">MISCVDLFAGPGGLSLGFEMARDNRGQKVFNLLMAVERDPIACKTLRRNLDEGDDSCVLEGNLRDASVRKRIRRECAGKTDIVLAGPPCQSFSMIGPRSGNPGNTRERDKYDSLYTYFVDVVESLKPSFIVFENVKGILSKRNGNARVIEIVLQDLKSLGYDFTNENGSKDDYVILNAADYGIPQIRHRVFLLGNRLGIANPFPSPTHFDPDVFSLYRFLKDGLLPYVTLFDAIGDLTRVRAMKTMTHVPVYRRRQVQKYNGRIFSGSDSLEYDSGVFRDHLKKLEPSGKAFLTYVTDGNDGTITHHMARPQQESDIRLFAGMKPGSTSKDLFRYGDRRSKKLAKLIRYDMENFKDKYKKHRWNRPSSTIFAHMKKDGNRFIHPDGRQARTFTPREAARIQSFPDSFFFEGSPNKIFEQVGNAVPPLLARAIAGAILSKWRES</sequence>
<evidence type="ECO:0000256" key="3">
    <source>
        <dbReference type="ARBA" id="ARBA00022679"/>
    </source>
</evidence>
<gene>
    <name evidence="5" type="ORF">LCGC14_0747640</name>
</gene>
<proteinExistence type="predicted"/>
<dbReference type="AlphaFoldDB" id="A0A0F9QPR9"/>
<evidence type="ECO:0000256" key="1">
    <source>
        <dbReference type="ARBA" id="ARBA00011975"/>
    </source>
</evidence>
<dbReference type="Gene3D" id="3.90.120.10">
    <property type="entry name" value="DNA Methylase, subunit A, domain 2"/>
    <property type="match status" value="1"/>
</dbReference>
<dbReference type="GO" id="GO:0003677">
    <property type="term" value="F:DNA binding"/>
    <property type="evidence" value="ECO:0007669"/>
    <property type="project" value="TreeGrafter"/>
</dbReference>
<evidence type="ECO:0000256" key="4">
    <source>
        <dbReference type="ARBA" id="ARBA00022691"/>
    </source>
</evidence>
<dbReference type="SUPFAM" id="SSF53335">
    <property type="entry name" value="S-adenosyl-L-methionine-dependent methyltransferases"/>
    <property type="match status" value="1"/>
</dbReference>
<reference evidence="5" key="1">
    <citation type="journal article" date="2015" name="Nature">
        <title>Complex archaea that bridge the gap between prokaryotes and eukaryotes.</title>
        <authorList>
            <person name="Spang A."/>
            <person name="Saw J.H."/>
            <person name="Jorgensen S.L."/>
            <person name="Zaremba-Niedzwiedzka K."/>
            <person name="Martijn J."/>
            <person name="Lind A.E."/>
            <person name="van Eijk R."/>
            <person name="Schleper C."/>
            <person name="Guy L."/>
            <person name="Ettema T.J."/>
        </authorList>
    </citation>
    <scope>NUCLEOTIDE SEQUENCE</scope>
</reference>
<dbReference type="GO" id="GO:0044027">
    <property type="term" value="P:negative regulation of gene expression via chromosomal CpG island methylation"/>
    <property type="evidence" value="ECO:0007669"/>
    <property type="project" value="TreeGrafter"/>
</dbReference>
<dbReference type="PANTHER" id="PTHR10629:SF52">
    <property type="entry name" value="DNA (CYTOSINE-5)-METHYLTRANSFERASE 1"/>
    <property type="match status" value="1"/>
</dbReference>
<dbReference type="InterPro" id="IPR018117">
    <property type="entry name" value="C5_DNA_meth_AS"/>
</dbReference>
<dbReference type="InterPro" id="IPR029063">
    <property type="entry name" value="SAM-dependent_MTases_sf"/>
</dbReference>
<comment type="caution">
    <text evidence="5">The sequence shown here is derived from an EMBL/GenBank/DDBJ whole genome shotgun (WGS) entry which is preliminary data.</text>
</comment>
<dbReference type="GO" id="GO:0003886">
    <property type="term" value="F:DNA (cytosine-5-)-methyltransferase activity"/>
    <property type="evidence" value="ECO:0007669"/>
    <property type="project" value="UniProtKB-EC"/>
</dbReference>
<dbReference type="PROSITE" id="PS51679">
    <property type="entry name" value="SAM_MT_C5"/>
    <property type="match status" value="1"/>
</dbReference>
<keyword evidence="3" id="KW-0808">Transferase</keyword>
<dbReference type="PRINTS" id="PR00105">
    <property type="entry name" value="C5METTRFRASE"/>
</dbReference>
<dbReference type="GO" id="GO:0032259">
    <property type="term" value="P:methylation"/>
    <property type="evidence" value="ECO:0007669"/>
    <property type="project" value="UniProtKB-KW"/>
</dbReference>
<keyword evidence="4" id="KW-0949">S-adenosyl-L-methionine</keyword>
<organism evidence="5">
    <name type="scientific">marine sediment metagenome</name>
    <dbReference type="NCBI Taxonomy" id="412755"/>
    <lineage>
        <taxon>unclassified sequences</taxon>
        <taxon>metagenomes</taxon>
        <taxon>ecological metagenomes</taxon>
    </lineage>
</organism>
<accession>A0A0F9QPR9</accession>
<protein>
    <recommendedName>
        <fullName evidence="1">DNA (cytosine-5-)-methyltransferase</fullName>
        <ecNumber evidence="1">2.1.1.37</ecNumber>
    </recommendedName>
</protein>
<dbReference type="Pfam" id="PF00145">
    <property type="entry name" value="DNA_methylase"/>
    <property type="match status" value="1"/>
</dbReference>
<evidence type="ECO:0000313" key="5">
    <source>
        <dbReference type="EMBL" id="KKN39012.1"/>
    </source>
</evidence>
<dbReference type="GO" id="GO:0005634">
    <property type="term" value="C:nucleus"/>
    <property type="evidence" value="ECO:0007669"/>
    <property type="project" value="TreeGrafter"/>
</dbReference>
<evidence type="ECO:0000256" key="2">
    <source>
        <dbReference type="ARBA" id="ARBA00022603"/>
    </source>
</evidence>
<name>A0A0F9QPR9_9ZZZZ</name>
<dbReference type="EMBL" id="LAZR01001788">
    <property type="protein sequence ID" value="KKN39012.1"/>
    <property type="molecule type" value="Genomic_DNA"/>
</dbReference>
<dbReference type="NCBIfam" id="TIGR00675">
    <property type="entry name" value="dcm"/>
    <property type="match status" value="1"/>
</dbReference>
<dbReference type="PROSITE" id="PS00094">
    <property type="entry name" value="C5_MTASE_1"/>
    <property type="match status" value="1"/>
</dbReference>
<keyword evidence="2" id="KW-0489">Methyltransferase</keyword>
<dbReference type="InterPro" id="IPR050390">
    <property type="entry name" value="C5-Methyltransferase"/>
</dbReference>